<keyword evidence="1 3" id="KW-0210">Decarboxylase</keyword>
<dbReference type="EC" id="6.3.2.5" evidence="3"/>
<feature type="binding site" evidence="3">
    <location>
        <position position="327"/>
    </location>
    <ligand>
        <name>CTP</name>
        <dbReference type="ChEBI" id="CHEBI:37563"/>
    </ligand>
</feature>
<dbReference type="GO" id="GO:0015937">
    <property type="term" value="P:coenzyme A biosynthetic process"/>
    <property type="evidence" value="ECO:0007669"/>
    <property type="project" value="UniProtKB-UniRule"/>
</dbReference>
<dbReference type="GO" id="GO:0010181">
    <property type="term" value="F:FMN binding"/>
    <property type="evidence" value="ECO:0007669"/>
    <property type="project" value="UniProtKB-UniRule"/>
</dbReference>
<reference evidence="7 8" key="1">
    <citation type="submission" date="2019-07" db="EMBL/GenBank/DDBJ databases">
        <title>Sphingomonas AE3 Genome sequencing and assembly.</title>
        <authorList>
            <person name="Kim H."/>
        </authorList>
    </citation>
    <scope>NUCLEOTIDE SEQUENCE [LARGE SCALE GENOMIC DNA]</scope>
    <source>
        <strain evidence="7 8">AE3</strain>
    </source>
</reference>
<feature type="domain" description="DNA/pantothenate metabolism flavoprotein C-terminal" evidence="6">
    <location>
        <begin position="191"/>
        <end position="395"/>
    </location>
</feature>
<dbReference type="SUPFAM" id="SSF102645">
    <property type="entry name" value="CoaB-like"/>
    <property type="match status" value="1"/>
</dbReference>
<comment type="pathway">
    <text evidence="3 4">Cofactor biosynthesis; coenzyme A biosynthesis; CoA from (R)-pantothenate: step 2/5.</text>
</comment>
<organism evidence="7 8">
    <name type="scientific">Sphingomonas xanthus</name>
    <dbReference type="NCBI Taxonomy" id="2594473"/>
    <lineage>
        <taxon>Bacteria</taxon>
        <taxon>Pseudomonadati</taxon>
        <taxon>Pseudomonadota</taxon>
        <taxon>Alphaproteobacteria</taxon>
        <taxon>Sphingomonadales</taxon>
        <taxon>Sphingomonadaceae</taxon>
        <taxon>Sphingomonas</taxon>
    </lineage>
</organism>
<comment type="caution">
    <text evidence="3">Lacks conserved residue(s) required for the propagation of feature annotation.</text>
</comment>
<comment type="pathway">
    <text evidence="3 4">Cofactor biosynthesis; coenzyme A biosynthesis; CoA from (R)-pantothenate: step 3/5.</text>
</comment>
<dbReference type="GO" id="GO:0046872">
    <property type="term" value="F:metal ion binding"/>
    <property type="evidence" value="ECO:0007669"/>
    <property type="project" value="UniProtKB-KW"/>
</dbReference>
<feature type="region of interest" description="Phosphopantothenoylcysteine decarboxylase" evidence="3">
    <location>
        <begin position="1"/>
        <end position="195"/>
    </location>
</feature>
<keyword evidence="3 4" id="KW-0288">FMN</keyword>
<dbReference type="SUPFAM" id="SSF52507">
    <property type="entry name" value="Homo-oligomeric flavin-containing Cys decarboxylases, HFCD"/>
    <property type="match status" value="1"/>
</dbReference>
<dbReference type="RefSeq" id="WP_147493263.1">
    <property type="nucleotide sequence ID" value="NZ_CP041659.1"/>
</dbReference>
<evidence type="ECO:0000313" key="7">
    <source>
        <dbReference type="EMBL" id="QDP18803.1"/>
    </source>
</evidence>
<feature type="binding site" evidence="3">
    <location>
        <begin position="308"/>
        <end position="311"/>
    </location>
    <ligand>
        <name>CTP</name>
        <dbReference type="ChEBI" id="CHEBI:37563"/>
    </ligand>
</feature>
<feature type="active site" description="Proton donor" evidence="3">
    <location>
        <position position="154"/>
    </location>
</feature>
<keyword evidence="3" id="KW-0511">Multifunctional enzyme</keyword>
<dbReference type="PANTHER" id="PTHR14359">
    <property type="entry name" value="HOMO-OLIGOMERIC FLAVIN CONTAINING CYS DECARBOXYLASE FAMILY"/>
    <property type="match status" value="1"/>
</dbReference>
<keyword evidence="2 3" id="KW-0456">Lyase</keyword>
<dbReference type="PANTHER" id="PTHR14359:SF6">
    <property type="entry name" value="PHOSPHOPANTOTHENOYLCYSTEINE DECARBOXYLASE"/>
    <property type="match status" value="1"/>
</dbReference>
<keyword evidence="3" id="KW-0479">Metal-binding</keyword>
<feature type="binding site" evidence="3">
    <location>
        <position position="341"/>
    </location>
    <ligand>
        <name>CTP</name>
        <dbReference type="ChEBI" id="CHEBI:37563"/>
    </ligand>
</feature>
<dbReference type="GO" id="GO:0015941">
    <property type="term" value="P:pantothenate catabolic process"/>
    <property type="evidence" value="ECO:0007669"/>
    <property type="project" value="InterPro"/>
</dbReference>
<dbReference type="Gene3D" id="3.40.50.10300">
    <property type="entry name" value="CoaB-like"/>
    <property type="match status" value="1"/>
</dbReference>
<evidence type="ECO:0000256" key="1">
    <source>
        <dbReference type="ARBA" id="ARBA00022793"/>
    </source>
</evidence>
<evidence type="ECO:0000313" key="8">
    <source>
        <dbReference type="Proteomes" id="UP000321857"/>
    </source>
</evidence>
<dbReference type="HAMAP" id="MF_02225">
    <property type="entry name" value="CoaBC"/>
    <property type="match status" value="1"/>
</dbReference>
<evidence type="ECO:0000256" key="4">
    <source>
        <dbReference type="RuleBase" id="RU364078"/>
    </source>
</evidence>
<keyword evidence="8" id="KW-1185">Reference proteome</keyword>
<feature type="domain" description="Flavoprotein" evidence="5">
    <location>
        <begin position="3"/>
        <end position="173"/>
    </location>
</feature>
<feature type="binding site" evidence="3">
    <location>
        <position position="292"/>
    </location>
    <ligand>
        <name>CTP</name>
        <dbReference type="ChEBI" id="CHEBI:37563"/>
    </ligand>
</feature>
<feature type="binding site" evidence="3">
    <location>
        <position position="283"/>
    </location>
    <ligand>
        <name>CTP</name>
        <dbReference type="ChEBI" id="CHEBI:37563"/>
    </ligand>
</feature>
<dbReference type="Proteomes" id="UP000321857">
    <property type="component" value="Chromosome"/>
</dbReference>
<keyword evidence="3" id="KW-0460">Magnesium</keyword>
<accession>A0A516IPF3</accession>
<keyword evidence="3 4" id="KW-0285">Flavoprotein</keyword>
<dbReference type="InterPro" id="IPR005252">
    <property type="entry name" value="CoaBC"/>
</dbReference>
<evidence type="ECO:0000259" key="6">
    <source>
        <dbReference type="Pfam" id="PF04127"/>
    </source>
</evidence>
<comment type="catalytic activity">
    <reaction evidence="3 4">
        <text>(R)-4'-phosphopantothenate + L-cysteine + CTP = N-[(R)-4-phosphopantothenoyl]-L-cysteine + CMP + diphosphate + H(+)</text>
        <dbReference type="Rhea" id="RHEA:19397"/>
        <dbReference type="ChEBI" id="CHEBI:10986"/>
        <dbReference type="ChEBI" id="CHEBI:15378"/>
        <dbReference type="ChEBI" id="CHEBI:33019"/>
        <dbReference type="ChEBI" id="CHEBI:35235"/>
        <dbReference type="ChEBI" id="CHEBI:37563"/>
        <dbReference type="ChEBI" id="CHEBI:59458"/>
        <dbReference type="ChEBI" id="CHEBI:60377"/>
        <dbReference type="EC" id="6.3.2.5"/>
    </reaction>
</comment>
<dbReference type="EC" id="4.1.1.36" evidence="3"/>
<dbReference type="Pfam" id="PF04127">
    <property type="entry name" value="DFP"/>
    <property type="match status" value="1"/>
</dbReference>
<dbReference type="OrthoDB" id="9802554at2"/>
<comment type="similarity">
    <text evidence="3 4">In the C-terminal section; belongs to the PPC synthetase family.</text>
</comment>
<feature type="binding site" evidence="3">
    <location>
        <position position="345"/>
    </location>
    <ligand>
        <name>CTP</name>
        <dbReference type="ChEBI" id="CHEBI:37563"/>
    </ligand>
</feature>
<comment type="similarity">
    <text evidence="3 4">In the N-terminal section; belongs to the HFCD (homo-oligomeric flavin containing Cys decarboxylase) superfamily.</text>
</comment>
<name>A0A516IPF3_9SPHN</name>
<dbReference type="UniPathway" id="UPA00241">
    <property type="reaction ID" value="UER00353"/>
</dbReference>
<dbReference type="EMBL" id="CP041659">
    <property type="protein sequence ID" value="QDP18803.1"/>
    <property type="molecule type" value="Genomic_DNA"/>
</dbReference>
<feature type="region of interest" description="Phosphopantothenate--cysteine ligase" evidence="3">
    <location>
        <begin position="196"/>
        <end position="401"/>
    </location>
</feature>
<comment type="catalytic activity">
    <reaction evidence="3 4">
        <text>N-[(R)-4-phosphopantothenoyl]-L-cysteine + H(+) = (R)-4'-phosphopantetheine + CO2</text>
        <dbReference type="Rhea" id="RHEA:16793"/>
        <dbReference type="ChEBI" id="CHEBI:15378"/>
        <dbReference type="ChEBI" id="CHEBI:16526"/>
        <dbReference type="ChEBI" id="CHEBI:59458"/>
        <dbReference type="ChEBI" id="CHEBI:61723"/>
        <dbReference type="EC" id="4.1.1.36"/>
    </reaction>
</comment>
<dbReference type="InterPro" id="IPR035929">
    <property type="entry name" value="CoaB-like_sf"/>
</dbReference>
<dbReference type="GO" id="GO:0004633">
    <property type="term" value="F:phosphopantothenoylcysteine decarboxylase activity"/>
    <property type="evidence" value="ECO:0007669"/>
    <property type="project" value="UniProtKB-UniRule"/>
</dbReference>
<gene>
    <name evidence="3 7" type="primary">coaBC</name>
    <name evidence="7" type="ORF">FMM02_01815</name>
</gene>
<dbReference type="InterPro" id="IPR003382">
    <property type="entry name" value="Flavoprotein"/>
</dbReference>
<sequence>MSRVLLIVGGGIAAYKAAELIRLLRKNGHTVTPVLTDGGSHFVTAMTLAALAESPVYTSLWDLKDEAEMGHIQLSRAADLVLVCPATADLIARMASGLANDLATTLLLATDKPVVVAPAMNVRMWQHAATRRNVGQLRADGIMVLEPDEGPMACGEYGPGRLPEPTDIYERIKPMLAAASPSVEAAPDRPLAGRHVLVTAGPTQEPIDPVRVIANRSSGKQGFAIAAAAAQAGARVTLVAGPVSLPTPGGVVRVDIETAEQMAAAVEAALPADVAIMVAAVADWKVDAAPAKLKKAAGPPQLRFSANPDILAMVGSHVERPQLLVGFAAETDELVAHAQSKRVAKGADWIVANDVSGDVMGAADNHVVLVTADGAEDWGPMPKTEVASALIGRIAGLLGKD</sequence>
<comment type="cofactor">
    <cofactor evidence="3">
        <name>FMN</name>
        <dbReference type="ChEBI" id="CHEBI:58210"/>
    </cofactor>
    <text evidence="3">Binds 1 FMN per subunit.</text>
</comment>
<keyword evidence="3 4" id="KW-0436">Ligase</keyword>
<dbReference type="Gene3D" id="3.40.50.1950">
    <property type="entry name" value="Flavin prenyltransferase-like"/>
    <property type="match status" value="1"/>
</dbReference>
<dbReference type="Pfam" id="PF02441">
    <property type="entry name" value="Flavoprotein"/>
    <property type="match status" value="1"/>
</dbReference>
<dbReference type="GO" id="GO:0071513">
    <property type="term" value="C:phosphopantothenoylcysteine decarboxylase complex"/>
    <property type="evidence" value="ECO:0007669"/>
    <property type="project" value="TreeGrafter"/>
</dbReference>
<comment type="function">
    <text evidence="4">Catalyzes two steps in the biosynthesis of coenzyme A. In the first step cysteine is conjugated to 4'-phosphopantothenate to form 4-phosphopantothenoylcysteine, in the latter compound is decarboxylated to form 4'-phosphopantotheine.</text>
</comment>
<evidence type="ECO:0000256" key="2">
    <source>
        <dbReference type="ARBA" id="ARBA00023239"/>
    </source>
</evidence>
<evidence type="ECO:0000256" key="3">
    <source>
        <dbReference type="HAMAP-Rule" id="MF_02225"/>
    </source>
</evidence>
<comment type="cofactor">
    <cofactor evidence="3">
        <name>Mg(2+)</name>
        <dbReference type="ChEBI" id="CHEBI:18420"/>
    </cofactor>
</comment>
<dbReference type="GO" id="GO:0004632">
    <property type="term" value="F:phosphopantothenate--cysteine ligase activity"/>
    <property type="evidence" value="ECO:0007669"/>
    <property type="project" value="UniProtKB-UniRule"/>
</dbReference>
<comment type="function">
    <text evidence="3">Catalyzes two sequential steps in the biosynthesis of coenzyme A. In the first step cysteine is conjugated to 4'-phosphopantothenate to form 4-phosphopantothenoylcysteine. In the second step the latter compound is decarboxylated to form 4'-phosphopantotheine.</text>
</comment>
<dbReference type="InterPro" id="IPR007085">
    <property type="entry name" value="DNA/pantothenate-metab_flavo_C"/>
</dbReference>
<dbReference type="KEGG" id="sxa:FMM02_01815"/>
<dbReference type="InterPro" id="IPR036551">
    <property type="entry name" value="Flavin_trans-like"/>
</dbReference>
<proteinExistence type="inferred from homology"/>
<evidence type="ECO:0000259" key="5">
    <source>
        <dbReference type="Pfam" id="PF02441"/>
    </source>
</evidence>
<protein>
    <recommendedName>
        <fullName evidence="3">Coenzyme A biosynthesis bifunctional protein CoaBC</fullName>
    </recommendedName>
    <alternativeName>
        <fullName evidence="3">DNA/pantothenate metabolism flavoprotein</fullName>
    </alternativeName>
    <alternativeName>
        <fullName evidence="3">Phosphopantothenoylcysteine synthetase/decarboxylase</fullName>
        <shortName evidence="3">PPCS-PPCDC</shortName>
    </alternativeName>
    <domain>
        <recommendedName>
            <fullName evidence="3">Phosphopantothenoylcysteine decarboxylase</fullName>
            <shortName evidence="3">PPC decarboxylase</shortName>
            <shortName evidence="3">PPC-DC</shortName>
            <ecNumber evidence="3">4.1.1.36</ecNumber>
        </recommendedName>
        <alternativeName>
            <fullName evidence="3">CoaC</fullName>
        </alternativeName>
    </domain>
    <domain>
        <recommendedName>
            <fullName evidence="3">Phosphopantothenate--cysteine ligase</fullName>
            <ecNumber evidence="3">6.3.2.5</ecNumber>
        </recommendedName>
        <alternativeName>
            <fullName evidence="3">CoaB</fullName>
        </alternativeName>
        <alternativeName>
            <fullName evidence="3">Phosphopantothenoylcysteine synthetase</fullName>
            <shortName evidence="3">PPC synthetase</shortName>
            <shortName evidence="3">PPC-S</shortName>
        </alternativeName>
    </domain>
</protein>
<dbReference type="NCBIfam" id="TIGR00521">
    <property type="entry name" value="coaBC_dfp"/>
    <property type="match status" value="1"/>
</dbReference>
<dbReference type="AlphaFoldDB" id="A0A516IPF3"/>